<reference evidence="2 3" key="1">
    <citation type="journal article" date="2019" name="Environ. Microbiol.">
        <title>Species interactions and distinct microbial communities in high Arctic permafrost affected cryosols are associated with the CH4 and CO2 gas fluxes.</title>
        <authorList>
            <person name="Altshuler I."/>
            <person name="Hamel J."/>
            <person name="Turney S."/>
            <person name="Magnuson E."/>
            <person name="Levesque R."/>
            <person name="Greer C."/>
            <person name="Whyte L.G."/>
        </authorList>
    </citation>
    <scope>NUCLEOTIDE SEQUENCE [LARGE SCALE GENOMIC DNA]</scope>
    <source>
        <strain evidence="2 3">S5.20</strain>
    </source>
</reference>
<gene>
    <name evidence="2" type="ORF">EAH80_18630</name>
</gene>
<evidence type="ECO:0000313" key="2">
    <source>
        <dbReference type="EMBL" id="TPG32809.1"/>
    </source>
</evidence>
<accession>A0A502E772</accession>
<comment type="caution">
    <text evidence="2">The sequence shown here is derived from an EMBL/GenBank/DDBJ whole genome shotgun (WGS) entry which is preliminary data.</text>
</comment>
<dbReference type="OrthoDB" id="4747402at2"/>
<name>A0A502E772_9MYCO</name>
<dbReference type="RefSeq" id="WP_140694000.1">
    <property type="nucleotide sequence ID" value="NZ_RCZG01000007.1"/>
</dbReference>
<dbReference type="AlphaFoldDB" id="A0A502E772"/>
<proteinExistence type="predicted"/>
<dbReference type="EMBL" id="RCZG01000007">
    <property type="protein sequence ID" value="TPG32809.1"/>
    <property type="molecule type" value="Genomic_DNA"/>
</dbReference>
<feature type="region of interest" description="Disordered" evidence="1">
    <location>
        <begin position="1"/>
        <end position="28"/>
    </location>
</feature>
<protein>
    <submittedName>
        <fullName evidence="2">Uncharacterized protein</fullName>
    </submittedName>
</protein>
<evidence type="ECO:0000313" key="3">
    <source>
        <dbReference type="Proteomes" id="UP000320095"/>
    </source>
</evidence>
<sequence length="113" mass="12533">MYVQLTLNDEDGVPEVYSTPPWTDDADGRAETARVVVDPVGRPDGDRAGVLLTMTIGEALVLGRRITEIAERAAEGQFSQRGTQWRKEVQDRKRREAWNVLMAGSDDDSPTDS</sequence>
<organism evidence="2 3">
    <name type="scientific">Mycolicibacterium hodleri</name>
    <dbReference type="NCBI Taxonomy" id="49897"/>
    <lineage>
        <taxon>Bacteria</taxon>
        <taxon>Bacillati</taxon>
        <taxon>Actinomycetota</taxon>
        <taxon>Actinomycetes</taxon>
        <taxon>Mycobacteriales</taxon>
        <taxon>Mycobacteriaceae</taxon>
        <taxon>Mycolicibacterium</taxon>
    </lineage>
</organism>
<keyword evidence="3" id="KW-1185">Reference proteome</keyword>
<evidence type="ECO:0000256" key="1">
    <source>
        <dbReference type="SAM" id="MobiDB-lite"/>
    </source>
</evidence>
<dbReference type="Proteomes" id="UP000320095">
    <property type="component" value="Unassembled WGS sequence"/>
</dbReference>